<evidence type="ECO:0000313" key="12">
    <source>
        <dbReference type="Proteomes" id="UP000250235"/>
    </source>
</evidence>
<dbReference type="InterPro" id="IPR016166">
    <property type="entry name" value="FAD-bd_PCMH"/>
</dbReference>
<evidence type="ECO:0000256" key="2">
    <source>
        <dbReference type="ARBA" id="ARBA00004913"/>
    </source>
</evidence>
<keyword evidence="7" id="KW-0274">FAD</keyword>
<organism evidence="11 12">
    <name type="scientific">Dorcoceras hygrometricum</name>
    <dbReference type="NCBI Taxonomy" id="472368"/>
    <lineage>
        <taxon>Eukaryota</taxon>
        <taxon>Viridiplantae</taxon>
        <taxon>Streptophyta</taxon>
        <taxon>Embryophyta</taxon>
        <taxon>Tracheophyta</taxon>
        <taxon>Spermatophyta</taxon>
        <taxon>Magnoliopsida</taxon>
        <taxon>eudicotyledons</taxon>
        <taxon>Gunneridae</taxon>
        <taxon>Pentapetalae</taxon>
        <taxon>asterids</taxon>
        <taxon>lamiids</taxon>
        <taxon>Lamiales</taxon>
        <taxon>Gesneriaceae</taxon>
        <taxon>Didymocarpoideae</taxon>
        <taxon>Trichosporeae</taxon>
        <taxon>Loxocarpinae</taxon>
        <taxon>Dorcoceras</taxon>
    </lineage>
</organism>
<reference evidence="11 12" key="1">
    <citation type="journal article" date="2015" name="Proc. Natl. Acad. Sci. U.S.A.">
        <title>The resurrection genome of Boea hygrometrica: A blueprint for survival of dehydration.</title>
        <authorList>
            <person name="Xiao L."/>
            <person name="Yang G."/>
            <person name="Zhang L."/>
            <person name="Yang X."/>
            <person name="Zhao S."/>
            <person name="Ji Z."/>
            <person name="Zhou Q."/>
            <person name="Hu M."/>
            <person name="Wang Y."/>
            <person name="Chen M."/>
            <person name="Xu Y."/>
            <person name="Jin H."/>
            <person name="Xiao X."/>
            <person name="Hu G."/>
            <person name="Bao F."/>
            <person name="Hu Y."/>
            <person name="Wan P."/>
            <person name="Li L."/>
            <person name="Deng X."/>
            <person name="Kuang T."/>
            <person name="Xiang C."/>
            <person name="Zhu J.K."/>
            <person name="Oliver M.J."/>
            <person name="He Y."/>
        </authorList>
    </citation>
    <scope>NUCLEOTIDE SEQUENCE [LARGE SCALE GENOMIC DNA]</scope>
    <source>
        <strain evidence="12">cv. XS01</strain>
    </source>
</reference>
<dbReference type="InterPro" id="IPR016169">
    <property type="entry name" value="FAD-bd_PCMH_sub2"/>
</dbReference>
<feature type="domain" description="FAD-binding PCMH-type" evidence="10">
    <location>
        <begin position="125"/>
        <end position="301"/>
    </location>
</feature>
<keyword evidence="8" id="KW-0325">Glycoprotein</keyword>
<evidence type="ECO:0000256" key="4">
    <source>
        <dbReference type="ARBA" id="ARBA00022589"/>
    </source>
</evidence>
<evidence type="ECO:0000259" key="10">
    <source>
        <dbReference type="PROSITE" id="PS51387"/>
    </source>
</evidence>
<dbReference type="AlphaFoldDB" id="A0A2Z7BAH5"/>
<evidence type="ECO:0000256" key="8">
    <source>
        <dbReference type="ARBA" id="ARBA00023180"/>
    </source>
</evidence>
<gene>
    <name evidence="11" type="ORF">F511_41158</name>
</gene>
<feature type="transmembrane region" description="Helical" evidence="9">
    <location>
        <begin position="12"/>
        <end position="32"/>
    </location>
</feature>
<keyword evidence="9" id="KW-0472">Membrane</keyword>
<sequence length="599" mass="66903">MSALKMVGRPRLVILLFTIDLFVLLSLPGKLIPRCFPYKSIYSANLTENGMKMKCFTSCVLFSPSVFVLFLASALCHQHENELKSCFIDHNVENFTIYPSSHNDPSVYFSFLDFSIQNLRFSGPSVPKPIAIVLPESREQLISSVICCRKGFWEIRVRCGGHSYEGTSYVSNDESPFVLIDVMNLDRVWVDVESETAWVEGGATLGQTYYAISGSSPVLGFSAGSCPTVGIGGHIAGGGFGLLSRKYGLAADNVVDALLIDADGRLLDREAMGEDVFWAIRGGGGGLWGIVYAWKIQLLQVPETVTCFILSRPGPRPHMSKLVDIWQHVAPELGDDFYLSAFVGAGLPQMKKIGLSVTFKGFFLGPKSEAVSILNGVFPELNISQIDCQEMTWIQSIMYFSGLDIHESSVADLNNRFLLDKHYFKAKSDYVRAPISETGLKSAIEILEREPKGYVILDPYGGAMRAISSESIAFPHREGNLYGIQYLVEWHEEHDSESRSYIDWIRGFYKEMTPYVSSGPRAAYINYMDFDLGVTDYLNRSVPAADPVEKARIWGEKYFLKNYDRLVKAKTIIDPFNVFRNQQGIPPSMPAFYRNAKVS</sequence>
<evidence type="ECO:0000313" key="11">
    <source>
        <dbReference type="EMBL" id="KZV31292.1"/>
    </source>
</evidence>
<dbReference type="GO" id="GO:0071949">
    <property type="term" value="F:FAD binding"/>
    <property type="evidence" value="ECO:0007669"/>
    <property type="project" value="InterPro"/>
</dbReference>
<keyword evidence="5" id="KW-0285">Flavoprotein</keyword>
<evidence type="ECO:0000256" key="3">
    <source>
        <dbReference type="ARBA" id="ARBA00005466"/>
    </source>
</evidence>
<dbReference type="EMBL" id="KV007552">
    <property type="protein sequence ID" value="KZV31292.1"/>
    <property type="molecule type" value="Genomic_DNA"/>
</dbReference>
<evidence type="ECO:0000256" key="1">
    <source>
        <dbReference type="ARBA" id="ARBA00001974"/>
    </source>
</evidence>
<name>A0A2Z7BAH5_9LAMI</name>
<dbReference type="Gene3D" id="3.30.465.10">
    <property type="match status" value="1"/>
</dbReference>
<dbReference type="InterPro" id="IPR016167">
    <property type="entry name" value="FAD-bd_PCMH_sub1"/>
</dbReference>
<keyword evidence="12" id="KW-1185">Reference proteome</keyword>
<comment type="pathway">
    <text evidence="2">Alkaloid biosynthesis.</text>
</comment>
<proteinExistence type="inferred from homology"/>
<dbReference type="InterPro" id="IPR006094">
    <property type="entry name" value="Oxid_FAD_bind_N"/>
</dbReference>
<dbReference type="GO" id="GO:0016491">
    <property type="term" value="F:oxidoreductase activity"/>
    <property type="evidence" value="ECO:0007669"/>
    <property type="project" value="InterPro"/>
</dbReference>
<dbReference type="Pfam" id="PF08031">
    <property type="entry name" value="BBE"/>
    <property type="match status" value="1"/>
</dbReference>
<dbReference type="OrthoDB" id="407275at2759"/>
<evidence type="ECO:0000256" key="9">
    <source>
        <dbReference type="SAM" id="Phobius"/>
    </source>
</evidence>
<keyword evidence="4" id="KW-0017">Alkaloid metabolism</keyword>
<dbReference type="InterPro" id="IPR012951">
    <property type="entry name" value="BBE"/>
</dbReference>
<evidence type="ECO:0000256" key="5">
    <source>
        <dbReference type="ARBA" id="ARBA00022630"/>
    </source>
</evidence>
<dbReference type="Proteomes" id="UP000250235">
    <property type="component" value="Unassembled WGS sequence"/>
</dbReference>
<dbReference type="Pfam" id="PF01565">
    <property type="entry name" value="FAD_binding_4"/>
    <property type="match status" value="1"/>
</dbReference>
<evidence type="ECO:0000256" key="7">
    <source>
        <dbReference type="ARBA" id="ARBA00022827"/>
    </source>
</evidence>
<accession>A0A2Z7BAH5</accession>
<protein>
    <submittedName>
        <fullName evidence="11">Reticuline oxidase-like</fullName>
    </submittedName>
</protein>
<keyword evidence="6" id="KW-0732">Signal</keyword>
<keyword evidence="9" id="KW-1133">Transmembrane helix</keyword>
<dbReference type="InterPro" id="IPR036318">
    <property type="entry name" value="FAD-bd_PCMH-like_sf"/>
</dbReference>
<dbReference type="SUPFAM" id="SSF56176">
    <property type="entry name" value="FAD-binding/transporter-associated domain-like"/>
    <property type="match status" value="1"/>
</dbReference>
<comment type="cofactor">
    <cofactor evidence="1">
        <name>FAD</name>
        <dbReference type="ChEBI" id="CHEBI:57692"/>
    </cofactor>
</comment>
<keyword evidence="9" id="KW-0812">Transmembrane</keyword>
<evidence type="ECO:0000256" key="6">
    <source>
        <dbReference type="ARBA" id="ARBA00022729"/>
    </source>
</evidence>
<comment type="similarity">
    <text evidence="3">Belongs to the oxygen-dependent FAD-linked oxidoreductase family.</text>
</comment>
<dbReference type="PROSITE" id="PS51387">
    <property type="entry name" value="FAD_PCMH"/>
    <property type="match status" value="1"/>
</dbReference>
<dbReference type="PANTHER" id="PTHR32448">
    <property type="entry name" value="OS08G0158400 PROTEIN"/>
    <property type="match status" value="1"/>
</dbReference>
<dbReference type="Gene3D" id="3.40.462.20">
    <property type="match status" value="1"/>
</dbReference>
<dbReference type="Gene3D" id="3.30.43.10">
    <property type="entry name" value="Uridine Diphospho-n-acetylenolpyruvylglucosamine Reductase, domain 2"/>
    <property type="match status" value="1"/>
</dbReference>